<proteinExistence type="predicted"/>
<organism evidence="1 2">
    <name type="scientific">Cellvibrio mixtus</name>
    <dbReference type="NCBI Taxonomy" id="39650"/>
    <lineage>
        <taxon>Bacteria</taxon>
        <taxon>Pseudomonadati</taxon>
        <taxon>Pseudomonadota</taxon>
        <taxon>Gammaproteobacteria</taxon>
        <taxon>Cellvibrionales</taxon>
        <taxon>Cellvibrionaceae</taxon>
        <taxon>Cellvibrio</taxon>
    </lineage>
</organism>
<name>A0A266Q3F7_9GAMM</name>
<gene>
    <name evidence="1" type="ORF">CBP51_14335</name>
</gene>
<comment type="caution">
    <text evidence="1">The sequence shown here is derived from an EMBL/GenBank/DDBJ whole genome shotgun (WGS) entry which is preliminary data.</text>
</comment>
<protein>
    <submittedName>
        <fullName evidence="1">Uncharacterized protein</fullName>
    </submittedName>
</protein>
<accession>A0A266Q3F7</accession>
<dbReference type="RefSeq" id="WP_078044044.1">
    <property type="nucleotide sequence ID" value="NZ_NHNI01000002.1"/>
</dbReference>
<reference evidence="2" key="1">
    <citation type="submission" date="2017-05" db="EMBL/GenBank/DDBJ databases">
        <authorList>
            <person name="Barney B.M."/>
        </authorList>
    </citation>
    <scope>NUCLEOTIDE SEQUENCE [LARGE SCALE GENOMIC DNA]</scope>
    <source>
        <strain evidence="2">PSBB022</strain>
    </source>
</reference>
<keyword evidence="2" id="KW-1185">Reference proteome</keyword>
<dbReference type="Proteomes" id="UP000216101">
    <property type="component" value="Unassembled WGS sequence"/>
</dbReference>
<sequence>MKNHIIASIMVLLSLRCYSSEWIAVGQQPDLPNAGQLESQLWKYLENNSKTEFQPREIYRYQYKFIGESLILINALCIQSPEVEAELGTYPGPTTEELKKQLYQVQDGGSCFFNIKYNLKSERFHSLYVNGSA</sequence>
<dbReference type="EMBL" id="NHNI01000002">
    <property type="protein sequence ID" value="OZY84385.1"/>
    <property type="molecule type" value="Genomic_DNA"/>
</dbReference>
<dbReference type="AlphaFoldDB" id="A0A266Q3F7"/>
<evidence type="ECO:0000313" key="1">
    <source>
        <dbReference type="EMBL" id="OZY84385.1"/>
    </source>
</evidence>
<evidence type="ECO:0000313" key="2">
    <source>
        <dbReference type="Proteomes" id="UP000216101"/>
    </source>
</evidence>